<dbReference type="STRING" id="1888891.DSOL_0837"/>
<accession>A0A1Q8R115</accession>
<dbReference type="Gene3D" id="3.40.50.150">
    <property type="entry name" value="Vaccinia Virus protein VP39"/>
    <property type="match status" value="1"/>
</dbReference>
<keyword evidence="3 5" id="KW-0808">Transferase</keyword>
<dbReference type="Proteomes" id="UP000186102">
    <property type="component" value="Unassembled WGS sequence"/>
</dbReference>
<organism evidence="5 6">
    <name type="scientific">Desulfosporosinus metallidurans</name>
    <dbReference type="NCBI Taxonomy" id="1888891"/>
    <lineage>
        <taxon>Bacteria</taxon>
        <taxon>Bacillati</taxon>
        <taxon>Bacillota</taxon>
        <taxon>Clostridia</taxon>
        <taxon>Eubacteriales</taxon>
        <taxon>Desulfitobacteriaceae</taxon>
        <taxon>Desulfosporosinus</taxon>
    </lineage>
</organism>
<evidence type="ECO:0000256" key="1">
    <source>
        <dbReference type="ARBA" id="ARBA00008361"/>
    </source>
</evidence>
<dbReference type="Pfam" id="PF08241">
    <property type="entry name" value="Methyltransf_11"/>
    <property type="match status" value="1"/>
</dbReference>
<dbReference type="InterPro" id="IPR051052">
    <property type="entry name" value="Diverse_substrate_MTase"/>
</dbReference>
<keyword evidence="6" id="KW-1185">Reference proteome</keyword>
<dbReference type="PANTHER" id="PTHR44942:SF4">
    <property type="entry name" value="METHYLTRANSFERASE TYPE 11 DOMAIN-CONTAINING PROTEIN"/>
    <property type="match status" value="1"/>
</dbReference>
<dbReference type="InterPro" id="IPR013216">
    <property type="entry name" value="Methyltransf_11"/>
</dbReference>
<gene>
    <name evidence="5" type="ORF">DSOL_0837</name>
</gene>
<evidence type="ECO:0000313" key="6">
    <source>
        <dbReference type="Proteomes" id="UP000186102"/>
    </source>
</evidence>
<keyword evidence="2 5" id="KW-0489">Methyltransferase</keyword>
<dbReference type="AlphaFoldDB" id="A0A1Q8R115"/>
<dbReference type="GO" id="GO:0008757">
    <property type="term" value="F:S-adenosylmethionine-dependent methyltransferase activity"/>
    <property type="evidence" value="ECO:0007669"/>
    <property type="project" value="InterPro"/>
</dbReference>
<dbReference type="GO" id="GO:0032259">
    <property type="term" value="P:methylation"/>
    <property type="evidence" value="ECO:0007669"/>
    <property type="project" value="UniProtKB-KW"/>
</dbReference>
<dbReference type="EMBL" id="MLBF01000004">
    <property type="protein sequence ID" value="OLN33110.1"/>
    <property type="molecule type" value="Genomic_DNA"/>
</dbReference>
<reference evidence="5 6" key="1">
    <citation type="submission" date="2016-09" db="EMBL/GenBank/DDBJ databases">
        <title>Complete genome of Desulfosporosinus sp. OL.</title>
        <authorList>
            <person name="Mardanov A."/>
            <person name="Beletsky A."/>
            <person name="Panova A."/>
            <person name="Karnachuk O."/>
            <person name="Ravin N."/>
        </authorList>
    </citation>
    <scope>NUCLEOTIDE SEQUENCE [LARGE SCALE GENOMIC DNA]</scope>
    <source>
        <strain evidence="5 6">OL</strain>
    </source>
</reference>
<dbReference type="OrthoDB" id="7365827at2"/>
<sequence>MHKKDYFDEKAAKWDTLIHDEVINRLQDMVRELALSRGSKVLDLGTGTGVLVPMLIEAVGPSGVVVAIDFAPQMLAEAKKKYQWPNLEFLEGDAEDIPLADQAVDEVVCNSAFPHFDDLKRAANEMARVLRSGGRVSVFHPHSRVYINDLHVSLGGAVRNCLIPEEKVMYAIFSEAGFENITLEDMPQRYLLSGRKV</sequence>
<dbReference type="RefSeq" id="WP_075363637.1">
    <property type="nucleotide sequence ID" value="NZ_MLBF01000004.1"/>
</dbReference>
<feature type="domain" description="Methyltransferase type 11" evidence="4">
    <location>
        <begin position="42"/>
        <end position="136"/>
    </location>
</feature>
<comment type="similarity">
    <text evidence="1">Belongs to the methyltransferase superfamily.</text>
</comment>
<protein>
    <submittedName>
        <fullName evidence="5">SAM-dependent methyltransferase</fullName>
    </submittedName>
</protein>
<dbReference type="PANTHER" id="PTHR44942">
    <property type="entry name" value="METHYLTRANSF_11 DOMAIN-CONTAINING PROTEIN"/>
    <property type="match status" value="1"/>
</dbReference>
<evidence type="ECO:0000259" key="4">
    <source>
        <dbReference type="Pfam" id="PF08241"/>
    </source>
</evidence>
<proteinExistence type="inferred from homology"/>
<evidence type="ECO:0000256" key="2">
    <source>
        <dbReference type="ARBA" id="ARBA00022603"/>
    </source>
</evidence>
<dbReference type="SUPFAM" id="SSF53335">
    <property type="entry name" value="S-adenosyl-L-methionine-dependent methyltransferases"/>
    <property type="match status" value="1"/>
</dbReference>
<comment type="caution">
    <text evidence="5">The sequence shown here is derived from an EMBL/GenBank/DDBJ whole genome shotgun (WGS) entry which is preliminary data.</text>
</comment>
<name>A0A1Q8R115_9FIRM</name>
<evidence type="ECO:0000256" key="3">
    <source>
        <dbReference type="ARBA" id="ARBA00022679"/>
    </source>
</evidence>
<dbReference type="CDD" id="cd02440">
    <property type="entry name" value="AdoMet_MTases"/>
    <property type="match status" value="1"/>
</dbReference>
<evidence type="ECO:0000313" key="5">
    <source>
        <dbReference type="EMBL" id="OLN33110.1"/>
    </source>
</evidence>
<dbReference type="InterPro" id="IPR029063">
    <property type="entry name" value="SAM-dependent_MTases_sf"/>
</dbReference>